<dbReference type="WBParaSite" id="BTMF_0001237601-mRNA-1">
    <property type="protein sequence ID" value="BTMF_0001237601-mRNA-1"/>
    <property type="gene ID" value="BTMF_0001237601"/>
</dbReference>
<accession>A0A0R3QXA4</accession>
<organism evidence="3">
    <name type="scientific">Brugia timori</name>
    <dbReference type="NCBI Taxonomy" id="42155"/>
    <lineage>
        <taxon>Eukaryota</taxon>
        <taxon>Metazoa</taxon>
        <taxon>Ecdysozoa</taxon>
        <taxon>Nematoda</taxon>
        <taxon>Chromadorea</taxon>
        <taxon>Rhabditida</taxon>
        <taxon>Spirurina</taxon>
        <taxon>Spiruromorpha</taxon>
        <taxon>Filarioidea</taxon>
        <taxon>Onchocercidae</taxon>
        <taxon>Brugia</taxon>
    </lineage>
</organism>
<dbReference type="Proteomes" id="UP000280834">
    <property type="component" value="Unassembled WGS sequence"/>
</dbReference>
<reference evidence="3" key="1">
    <citation type="submission" date="2017-02" db="UniProtKB">
        <authorList>
            <consortium name="WormBaseParasite"/>
        </authorList>
    </citation>
    <scope>IDENTIFICATION</scope>
</reference>
<evidence type="ECO:0000313" key="2">
    <source>
        <dbReference type="Proteomes" id="UP000280834"/>
    </source>
</evidence>
<proteinExistence type="predicted"/>
<keyword evidence="2" id="KW-1185">Reference proteome</keyword>
<evidence type="ECO:0000313" key="3">
    <source>
        <dbReference type="WBParaSite" id="BTMF_0001237601-mRNA-1"/>
    </source>
</evidence>
<name>A0A0R3QXA4_9BILA</name>
<sequence>MKSYRCSVCASMRCVRACVQACTYANKLHYFCQLNKCLHKLYINDKKLLKQETTANLL</sequence>
<gene>
    <name evidence="1" type="ORF">BTMF_LOCUS10389</name>
</gene>
<reference evidence="1 2" key="2">
    <citation type="submission" date="2018-11" db="EMBL/GenBank/DDBJ databases">
        <authorList>
            <consortium name="Pathogen Informatics"/>
        </authorList>
    </citation>
    <scope>NUCLEOTIDE SEQUENCE [LARGE SCALE GENOMIC DNA]</scope>
</reference>
<evidence type="ECO:0000313" key="1">
    <source>
        <dbReference type="EMBL" id="VDO35315.1"/>
    </source>
</evidence>
<protein>
    <submittedName>
        <fullName evidence="3">MYND-type domain-containing protein</fullName>
    </submittedName>
</protein>
<dbReference type="AlphaFoldDB" id="A0A0R3QXA4"/>
<dbReference type="EMBL" id="UZAG01017552">
    <property type="protein sequence ID" value="VDO35315.1"/>
    <property type="molecule type" value="Genomic_DNA"/>
</dbReference>